<accession>A0A7X0W141</accession>
<proteinExistence type="inferred from homology"/>
<comment type="subcellular location">
    <subcellularLocation>
        <location evidence="1">Periplasm</location>
    </subcellularLocation>
</comment>
<feature type="chain" id="PRO_5031027642" description="Sulfate-binding protein" evidence="9">
    <location>
        <begin position="23"/>
        <end position="378"/>
    </location>
</feature>
<evidence type="ECO:0000256" key="9">
    <source>
        <dbReference type="SAM" id="SignalP"/>
    </source>
</evidence>
<gene>
    <name evidence="10" type="ORF">H7C18_32780</name>
</gene>
<evidence type="ECO:0000313" key="10">
    <source>
        <dbReference type="EMBL" id="MBB6735698.1"/>
    </source>
</evidence>
<sequence length="378" mass="39854">MTKRKTFGILAVTVLTASVALAGCGSSNGNNNGGSSASASSGSSSPAASGSASPSSSGSSSPAAGGGTVKLTIGGYSILKDSFGELIPIFQKEWKDKTGQTVEFDQSYQASGSQATAIIQGLEADIAPLSLEGDIQKIVDKGLITNDWKSKPHGGMITNSIAAIGVREGNPKQIKDWTDLTKSGVEVLIPNPSTSGGAKWDINGVYGAGLKISEAAGQKDPEKAKELVAQIYKNVKVLDKSGADSLTTFDKGIGDAIITYENELLARIQKGQKYEEVIPQYTTLIENPVALVDKYVDKHGNREVAEAFLDFLWSPEAQDVLAKHGFRPVDEEVAKKYADQYQTPSGLFDTSYLGGWDQVNKDLYGTGGMWESVLAGGK</sequence>
<feature type="region of interest" description="Disordered" evidence="8">
    <location>
        <begin position="31"/>
        <end position="64"/>
    </location>
</feature>
<feature type="signal peptide" evidence="9">
    <location>
        <begin position="1"/>
        <end position="22"/>
    </location>
</feature>
<evidence type="ECO:0000256" key="3">
    <source>
        <dbReference type="ARBA" id="ARBA00022448"/>
    </source>
</evidence>
<dbReference type="Proteomes" id="UP000564644">
    <property type="component" value="Unassembled WGS sequence"/>
</dbReference>
<dbReference type="EMBL" id="JACJVO010000052">
    <property type="protein sequence ID" value="MBB6735698.1"/>
    <property type="molecule type" value="Genomic_DNA"/>
</dbReference>
<dbReference type="GO" id="GO:1902358">
    <property type="term" value="P:sulfate transmembrane transport"/>
    <property type="evidence" value="ECO:0007669"/>
    <property type="project" value="InterPro"/>
</dbReference>
<keyword evidence="3" id="KW-0813">Transport</keyword>
<dbReference type="RefSeq" id="WP_185133349.1">
    <property type="nucleotide sequence ID" value="NZ_JACJVO010000052.1"/>
</dbReference>
<evidence type="ECO:0000256" key="5">
    <source>
        <dbReference type="ARBA" id="ARBA00022764"/>
    </source>
</evidence>
<name>A0A7X0W141_9BACL</name>
<evidence type="ECO:0000256" key="4">
    <source>
        <dbReference type="ARBA" id="ARBA00022729"/>
    </source>
</evidence>
<dbReference type="InterPro" id="IPR005669">
    <property type="entry name" value="Thiosulph/SO4-bd"/>
</dbReference>
<evidence type="ECO:0000256" key="6">
    <source>
        <dbReference type="ARBA" id="ARBA00037097"/>
    </source>
</evidence>
<evidence type="ECO:0000256" key="2">
    <source>
        <dbReference type="ARBA" id="ARBA00006099"/>
    </source>
</evidence>
<comment type="caution">
    <text evidence="10">The sequence shown here is derived from an EMBL/GenBank/DDBJ whole genome shotgun (WGS) entry which is preliminary data.</text>
</comment>
<dbReference type="PANTHER" id="PTHR30368">
    <property type="entry name" value="SULFATE-BINDING PROTEIN"/>
    <property type="match status" value="1"/>
</dbReference>
<reference evidence="10 11" key="1">
    <citation type="submission" date="2020-08" db="EMBL/GenBank/DDBJ databases">
        <title>Cohnella phylogeny.</title>
        <authorList>
            <person name="Dunlap C."/>
        </authorList>
    </citation>
    <scope>NUCLEOTIDE SEQUENCE [LARGE SCALE GENOMIC DNA]</scope>
    <source>
        <strain evidence="10 11">CBP 2801</strain>
    </source>
</reference>
<dbReference type="GO" id="GO:0042597">
    <property type="term" value="C:periplasmic space"/>
    <property type="evidence" value="ECO:0007669"/>
    <property type="project" value="UniProtKB-SubCell"/>
</dbReference>
<comment type="function">
    <text evidence="6">This protein specifically binds sulfate and is involved in its transmembrane transport.</text>
</comment>
<dbReference type="PROSITE" id="PS51257">
    <property type="entry name" value="PROKAR_LIPOPROTEIN"/>
    <property type="match status" value="1"/>
</dbReference>
<keyword evidence="5" id="KW-0574">Periplasm</keyword>
<dbReference type="InterPro" id="IPR000957">
    <property type="entry name" value="Sulphate/thiosulphate-bd_CS"/>
</dbReference>
<dbReference type="Pfam" id="PF13531">
    <property type="entry name" value="SBP_bac_11"/>
    <property type="match status" value="1"/>
</dbReference>
<comment type="similarity">
    <text evidence="2">Belongs to the prokaryotic sulfate-binding protein family.</text>
</comment>
<keyword evidence="4 9" id="KW-0732">Signal</keyword>
<dbReference type="PANTHER" id="PTHR30368:SF2">
    <property type="entry name" value="SULFATE-BINDING PROTEIN"/>
    <property type="match status" value="1"/>
</dbReference>
<organism evidence="10 11">
    <name type="scientific">Cohnella zeiphila</name>
    <dbReference type="NCBI Taxonomy" id="2761120"/>
    <lineage>
        <taxon>Bacteria</taxon>
        <taxon>Bacillati</taxon>
        <taxon>Bacillota</taxon>
        <taxon>Bacilli</taxon>
        <taxon>Bacillales</taxon>
        <taxon>Paenibacillaceae</taxon>
        <taxon>Cohnella</taxon>
    </lineage>
</organism>
<evidence type="ECO:0000256" key="7">
    <source>
        <dbReference type="ARBA" id="ARBA00041180"/>
    </source>
</evidence>
<dbReference type="CDD" id="cd01005">
    <property type="entry name" value="PBP2_CysP"/>
    <property type="match status" value="1"/>
</dbReference>
<dbReference type="Gene3D" id="3.40.190.10">
    <property type="entry name" value="Periplasmic binding protein-like II"/>
    <property type="match status" value="2"/>
</dbReference>
<keyword evidence="11" id="KW-1185">Reference proteome</keyword>
<dbReference type="AlphaFoldDB" id="A0A7X0W141"/>
<dbReference type="NCBIfam" id="TIGR00971">
    <property type="entry name" value="3a0106s03"/>
    <property type="match status" value="1"/>
</dbReference>
<evidence type="ECO:0000313" key="11">
    <source>
        <dbReference type="Proteomes" id="UP000564644"/>
    </source>
</evidence>
<evidence type="ECO:0000256" key="8">
    <source>
        <dbReference type="SAM" id="MobiDB-lite"/>
    </source>
</evidence>
<evidence type="ECO:0000256" key="1">
    <source>
        <dbReference type="ARBA" id="ARBA00004418"/>
    </source>
</evidence>
<protein>
    <recommendedName>
        <fullName evidence="7">Sulfate-binding protein</fullName>
    </recommendedName>
</protein>
<feature type="compositionally biased region" description="Low complexity" evidence="8">
    <location>
        <begin position="31"/>
        <end position="63"/>
    </location>
</feature>
<dbReference type="GO" id="GO:0140104">
    <property type="term" value="F:molecular carrier activity"/>
    <property type="evidence" value="ECO:0007669"/>
    <property type="project" value="InterPro"/>
</dbReference>
<dbReference type="SUPFAM" id="SSF53850">
    <property type="entry name" value="Periplasmic binding protein-like II"/>
    <property type="match status" value="1"/>
</dbReference>
<dbReference type="PROSITE" id="PS00401">
    <property type="entry name" value="PROK_SULFATE_BIND_1"/>
    <property type="match status" value="1"/>
</dbReference>